<reference evidence="1" key="1">
    <citation type="submission" date="2018-05" db="EMBL/GenBank/DDBJ databases">
        <authorList>
            <person name="Lanie J.A."/>
            <person name="Ng W.-L."/>
            <person name="Kazmierczak K.M."/>
            <person name="Andrzejewski T.M."/>
            <person name="Davidsen T.M."/>
            <person name="Wayne K.J."/>
            <person name="Tettelin H."/>
            <person name="Glass J.I."/>
            <person name="Rusch D."/>
            <person name="Podicherti R."/>
            <person name="Tsui H.-C.T."/>
            <person name="Winkler M.E."/>
        </authorList>
    </citation>
    <scope>NUCLEOTIDE SEQUENCE</scope>
</reference>
<proteinExistence type="predicted"/>
<name>A0A382K014_9ZZZZ</name>
<sequence>MIFYNNLNDLTEKIQKYKINKKEREMIAKNGKKKYFKYFNSNIVSQYIVDKTFEFKTKRTLWEK</sequence>
<gene>
    <name evidence="1" type="ORF">METZ01_LOCUS270644</name>
</gene>
<organism evidence="1">
    <name type="scientific">marine metagenome</name>
    <dbReference type="NCBI Taxonomy" id="408172"/>
    <lineage>
        <taxon>unclassified sequences</taxon>
        <taxon>metagenomes</taxon>
        <taxon>ecological metagenomes</taxon>
    </lineage>
</organism>
<protein>
    <submittedName>
        <fullName evidence="1">Uncharacterized protein</fullName>
    </submittedName>
</protein>
<dbReference type="EMBL" id="UINC01077561">
    <property type="protein sequence ID" value="SVC17790.1"/>
    <property type="molecule type" value="Genomic_DNA"/>
</dbReference>
<evidence type="ECO:0000313" key="1">
    <source>
        <dbReference type="EMBL" id="SVC17790.1"/>
    </source>
</evidence>
<accession>A0A382K014</accession>
<dbReference type="AlphaFoldDB" id="A0A382K014"/>